<proteinExistence type="predicted"/>
<gene>
    <name evidence="1" type="ORF">EV702DRAFT_1194459</name>
</gene>
<evidence type="ECO:0000313" key="1">
    <source>
        <dbReference type="EMBL" id="KAG1780320.1"/>
    </source>
</evidence>
<accession>A0A9P7A211</accession>
<dbReference type="OrthoDB" id="3210866at2759"/>
<reference evidence="1" key="1">
    <citation type="journal article" date="2020" name="New Phytol.">
        <title>Comparative genomics reveals dynamic genome evolution in host specialist ectomycorrhizal fungi.</title>
        <authorList>
            <person name="Lofgren L.A."/>
            <person name="Nguyen N.H."/>
            <person name="Vilgalys R."/>
            <person name="Ruytinx J."/>
            <person name="Liao H.L."/>
            <person name="Branco S."/>
            <person name="Kuo A."/>
            <person name="LaButti K."/>
            <person name="Lipzen A."/>
            <person name="Andreopoulos W."/>
            <person name="Pangilinan J."/>
            <person name="Riley R."/>
            <person name="Hundley H."/>
            <person name="Na H."/>
            <person name="Barry K."/>
            <person name="Grigoriev I.V."/>
            <person name="Stajich J.E."/>
            <person name="Kennedy P.G."/>
        </authorList>
    </citation>
    <scope>NUCLEOTIDE SEQUENCE</scope>
    <source>
        <strain evidence="1">DOB743</strain>
    </source>
</reference>
<organism evidence="1 2">
    <name type="scientific">Suillus placidus</name>
    <dbReference type="NCBI Taxonomy" id="48579"/>
    <lineage>
        <taxon>Eukaryota</taxon>
        <taxon>Fungi</taxon>
        <taxon>Dikarya</taxon>
        <taxon>Basidiomycota</taxon>
        <taxon>Agaricomycotina</taxon>
        <taxon>Agaricomycetes</taxon>
        <taxon>Agaricomycetidae</taxon>
        <taxon>Boletales</taxon>
        <taxon>Suillineae</taxon>
        <taxon>Suillaceae</taxon>
        <taxon>Suillus</taxon>
    </lineage>
</organism>
<dbReference type="AlphaFoldDB" id="A0A9P7A211"/>
<comment type="caution">
    <text evidence="1">The sequence shown here is derived from an EMBL/GenBank/DDBJ whole genome shotgun (WGS) entry which is preliminary data.</text>
</comment>
<dbReference type="EMBL" id="JABBWD010000009">
    <property type="protein sequence ID" value="KAG1780320.1"/>
    <property type="molecule type" value="Genomic_DNA"/>
</dbReference>
<keyword evidence="2" id="KW-1185">Reference proteome</keyword>
<evidence type="ECO:0000313" key="2">
    <source>
        <dbReference type="Proteomes" id="UP000714275"/>
    </source>
</evidence>
<protein>
    <submittedName>
        <fullName evidence="1">Uncharacterized protein</fullName>
    </submittedName>
</protein>
<name>A0A9P7A211_9AGAM</name>
<dbReference type="Proteomes" id="UP000714275">
    <property type="component" value="Unassembled WGS sequence"/>
</dbReference>
<sequence>MKQSTQCRTQLLLGTEATLTSAPTATTSRSKDMRMQDEIAALLPWADAINSKYPYALTDGTLKVASTPSAHPSTTGDSTSSLWHSADALFEDAIIQSIGTRLVGIVQDALLQPGARSTSTHAGVDKNPAIAVSKDAVSAVPPPPPPPMPEPASDKLRVVTLRDGTILKLADAEIPDPPAISFVNNISWLNSMRDDHTAHWRGESVMNI</sequence>